<organism evidence="2 3">
    <name type="scientific">Rhodotorula diobovata</name>
    <dbReference type="NCBI Taxonomy" id="5288"/>
    <lineage>
        <taxon>Eukaryota</taxon>
        <taxon>Fungi</taxon>
        <taxon>Dikarya</taxon>
        <taxon>Basidiomycota</taxon>
        <taxon>Pucciniomycotina</taxon>
        <taxon>Microbotryomycetes</taxon>
        <taxon>Sporidiobolales</taxon>
        <taxon>Sporidiobolaceae</taxon>
        <taxon>Rhodotorula</taxon>
    </lineage>
</organism>
<feature type="region of interest" description="Disordered" evidence="1">
    <location>
        <begin position="1"/>
        <end position="82"/>
    </location>
</feature>
<reference evidence="2 3" key="1">
    <citation type="submission" date="2019-03" db="EMBL/GenBank/DDBJ databases">
        <title>Rhodosporidium diobovatum UCD-FST 08-225 genome sequencing, assembly, and annotation.</title>
        <authorList>
            <person name="Fakankun I.U."/>
            <person name="Fristensky B."/>
            <person name="Levin D.B."/>
        </authorList>
    </citation>
    <scope>NUCLEOTIDE SEQUENCE [LARGE SCALE GENOMIC DNA]</scope>
    <source>
        <strain evidence="2 3">UCD-FST 08-225</strain>
    </source>
</reference>
<feature type="compositionally biased region" description="Low complexity" evidence="1">
    <location>
        <begin position="531"/>
        <end position="559"/>
    </location>
</feature>
<dbReference type="OrthoDB" id="2536616at2759"/>
<feature type="compositionally biased region" description="Low complexity" evidence="1">
    <location>
        <begin position="698"/>
        <end position="734"/>
    </location>
</feature>
<feature type="compositionally biased region" description="Polar residues" evidence="1">
    <location>
        <begin position="24"/>
        <end position="35"/>
    </location>
</feature>
<feature type="region of interest" description="Disordered" evidence="1">
    <location>
        <begin position="96"/>
        <end position="150"/>
    </location>
</feature>
<evidence type="ECO:0000313" key="2">
    <source>
        <dbReference type="EMBL" id="TNY19396.1"/>
    </source>
</evidence>
<comment type="caution">
    <text evidence="2">The sequence shown here is derived from an EMBL/GenBank/DDBJ whole genome shotgun (WGS) entry which is preliminary data.</text>
</comment>
<feature type="compositionally biased region" description="Low complexity" evidence="1">
    <location>
        <begin position="610"/>
        <end position="619"/>
    </location>
</feature>
<feature type="compositionally biased region" description="Basic and acidic residues" evidence="1">
    <location>
        <begin position="633"/>
        <end position="643"/>
    </location>
</feature>
<sequence length="974" mass="101490">MPAPDPPQQSLRATQGTGGLLAPATNSQSWSTRPASVQALKALDERIHASPRPPPSPALSESGFSLYAPATPGSTTFHFEEHHRFPFGDEAFTPDLVASAASAASRDETEPRSSDDDAADKVVLEPVKDHEDREPFPRAKTPPFSPSQASFVTDRLSVQSTAYTDFSTCSPSPSPSLGSVRMATVTKVPMRAFTPARESLGARSVLAESVDESVEDAPEGVEETVWDAQALARTSMLDADRLPQDLAAILRERHAAQDAVTPTAVVEEPRALAKSPSAQTQLTVESWKEGLDAAVDQLSEDPAMSPEENAMRRMKSILGPKTRIISRAPWDVDAVGETQPAKPLGGRRSFDVLTSAARTFGPSRPSTAEASKEPAPPVREYPRSQSVSTLLSGRAMSADGPSEREGSLAGLGIGIDASPALTPSESRRSLRSLKPSPSVPLGLGEPMPDVGGASLAAYAGRALARPPTTRSGSSGRVPKAARPPAPAHLDPTLSNATTFASPTWADLPMSAPPTVSLFAHARALTASESKASLPTSTGSAPSTSPSASTPTALHALGSSPASSAAASYFSAVPGGTIAPSATKATTASSGFSGHRLISLEEARQRESERSAAAQRKAASTPPLETAVDQGCSRFKEPRTRDSTSDSLSSRRGVRSPSDIAVGTAPTKAIKPKKSGFLKRMMGGGGGDKHQDRAHFPDALRPSLPSSASILSLSSTTPASSLGKSGGLKTTGTLSHSVSSGRISFAPAPPPTDLRERPHKREPAPALSLRPVSMAFSAGLPSDFLATAPSPIAEVDSPARPPVLTSAPLRFHGEGLSPSLRSAPLPAYSEPLASPHAASFKSSVSPSAPSVLFDDASAWTSTSRTTTPITPAFCGGASSPFSASPETVVTPERFAALHDEYVASRQAWATMQFELESQVKTLEAEVQRLRAGSARACDKCGAVETGRAEEARSLIMQRPRNKSSNGALFGSNMAS</sequence>
<feature type="region of interest" description="Disordered" evidence="1">
    <location>
        <begin position="529"/>
        <end position="559"/>
    </location>
</feature>
<feature type="compositionally biased region" description="Low complexity" evidence="1">
    <location>
        <begin position="451"/>
        <end position="465"/>
    </location>
</feature>
<proteinExistence type="predicted"/>
<feature type="region of interest" description="Disordered" evidence="1">
    <location>
        <begin position="358"/>
        <end position="496"/>
    </location>
</feature>
<evidence type="ECO:0008006" key="4">
    <source>
        <dbReference type="Google" id="ProtNLM"/>
    </source>
</evidence>
<feature type="region of interest" description="Disordered" evidence="1">
    <location>
        <begin position="602"/>
        <end position="766"/>
    </location>
</feature>
<protein>
    <recommendedName>
        <fullName evidence="4">Proteophosphoglycan ppg4</fullName>
    </recommendedName>
</protein>
<keyword evidence="3" id="KW-1185">Reference proteome</keyword>
<accession>A0A5C5FT45</accession>
<evidence type="ECO:0000256" key="1">
    <source>
        <dbReference type="SAM" id="MobiDB-lite"/>
    </source>
</evidence>
<dbReference type="AlphaFoldDB" id="A0A5C5FT45"/>
<name>A0A5C5FT45_9BASI</name>
<dbReference type="STRING" id="5288.A0A5C5FT45"/>
<evidence type="ECO:0000313" key="3">
    <source>
        <dbReference type="Proteomes" id="UP000311382"/>
    </source>
</evidence>
<dbReference type="EMBL" id="SOZI01000097">
    <property type="protein sequence ID" value="TNY19396.1"/>
    <property type="molecule type" value="Genomic_DNA"/>
</dbReference>
<gene>
    <name evidence="2" type="ORF">DMC30DRAFT_400572</name>
</gene>
<dbReference type="Proteomes" id="UP000311382">
    <property type="component" value="Unassembled WGS sequence"/>
</dbReference>
<feature type="compositionally biased region" description="Basic and acidic residues" evidence="1">
    <location>
        <begin position="686"/>
        <end position="697"/>
    </location>
</feature>
<feature type="compositionally biased region" description="Basic and acidic residues" evidence="1">
    <location>
        <begin position="752"/>
        <end position="762"/>
    </location>
</feature>
<feature type="compositionally biased region" description="Basic and acidic residues" evidence="1">
    <location>
        <begin position="105"/>
        <end position="137"/>
    </location>
</feature>
<feature type="compositionally biased region" description="Low complexity" evidence="1">
    <location>
        <begin position="432"/>
        <end position="441"/>
    </location>
</feature>